<dbReference type="CDD" id="cd00303">
    <property type="entry name" value="retropepsin_like"/>
    <property type="match status" value="1"/>
</dbReference>
<evidence type="ECO:0000256" key="5">
    <source>
        <dbReference type="ARBA" id="ARBA00022759"/>
    </source>
</evidence>
<dbReference type="PANTHER" id="PTHR37984:SF5">
    <property type="entry name" value="PROTEIN NYNRIN-LIKE"/>
    <property type="match status" value="1"/>
</dbReference>
<dbReference type="PROSITE" id="PS50878">
    <property type="entry name" value="RT_POL"/>
    <property type="match status" value="1"/>
</dbReference>
<evidence type="ECO:0000313" key="10">
    <source>
        <dbReference type="Proteomes" id="UP000321947"/>
    </source>
</evidence>
<dbReference type="CDD" id="cd01647">
    <property type="entry name" value="RT_LTR"/>
    <property type="match status" value="1"/>
</dbReference>
<accession>A0A5D3CXQ2</accession>
<dbReference type="InterPro" id="IPR000477">
    <property type="entry name" value="RT_dom"/>
</dbReference>
<dbReference type="PANTHER" id="PTHR37984">
    <property type="entry name" value="PROTEIN CBG26694"/>
    <property type="match status" value="1"/>
</dbReference>
<evidence type="ECO:0000256" key="6">
    <source>
        <dbReference type="ARBA" id="ARBA00022801"/>
    </source>
</evidence>
<keyword evidence="4" id="KW-0540">Nuclease</keyword>
<comment type="caution">
    <text evidence="9">The sequence shown here is derived from an EMBL/GenBank/DDBJ whole genome shotgun (WGS) entry which is preliminary data.</text>
</comment>
<reference evidence="9 10" key="1">
    <citation type="submission" date="2019-08" db="EMBL/GenBank/DDBJ databases">
        <title>Draft genome sequences of two oriental melons (Cucumis melo L. var makuwa).</title>
        <authorList>
            <person name="Kwon S.-Y."/>
        </authorList>
    </citation>
    <scope>NUCLEOTIDE SEQUENCE [LARGE SCALE GENOMIC DNA]</scope>
    <source>
        <strain evidence="10">cv. Chang Bougi</strain>
        <tissue evidence="9">Leaf</tissue>
    </source>
</reference>
<evidence type="ECO:0000256" key="2">
    <source>
        <dbReference type="ARBA" id="ARBA00022679"/>
    </source>
</evidence>
<dbReference type="Proteomes" id="UP000321947">
    <property type="component" value="Unassembled WGS sequence"/>
</dbReference>
<dbReference type="InterPro" id="IPR043502">
    <property type="entry name" value="DNA/RNA_pol_sf"/>
</dbReference>
<keyword evidence="2" id="KW-0808">Transferase</keyword>
<proteinExistence type="predicted"/>
<dbReference type="SUPFAM" id="SSF56672">
    <property type="entry name" value="DNA/RNA polymerases"/>
    <property type="match status" value="1"/>
</dbReference>
<dbReference type="Pfam" id="PF00078">
    <property type="entry name" value="RVT_1"/>
    <property type="match status" value="1"/>
</dbReference>
<evidence type="ECO:0000256" key="3">
    <source>
        <dbReference type="ARBA" id="ARBA00022695"/>
    </source>
</evidence>
<keyword evidence="7" id="KW-0695">RNA-directed DNA polymerase</keyword>
<evidence type="ECO:0000313" key="9">
    <source>
        <dbReference type="EMBL" id="TYK14999.1"/>
    </source>
</evidence>
<organism evidence="9 10">
    <name type="scientific">Cucumis melo var. makuwa</name>
    <name type="common">Oriental melon</name>
    <dbReference type="NCBI Taxonomy" id="1194695"/>
    <lineage>
        <taxon>Eukaryota</taxon>
        <taxon>Viridiplantae</taxon>
        <taxon>Streptophyta</taxon>
        <taxon>Embryophyta</taxon>
        <taxon>Tracheophyta</taxon>
        <taxon>Spermatophyta</taxon>
        <taxon>Magnoliopsida</taxon>
        <taxon>eudicotyledons</taxon>
        <taxon>Gunneridae</taxon>
        <taxon>Pentapetalae</taxon>
        <taxon>rosids</taxon>
        <taxon>fabids</taxon>
        <taxon>Cucurbitales</taxon>
        <taxon>Cucurbitaceae</taxon>
        <taxon>Benincaseae</taxon>
        <taxon>Cucumis</taxon>
    </lineage>
</organism>
<dbReference type="EMBL" id="SSTD01008722">
    <property type="protein sequence ID" value="TYK14999.1"/>
    <property type="molecule type" value="Genomic_DNA"/>
</dbReference>
<dbReference type="Gene3D" id="3.30.70.270">
    <property type="match status" value="2"/>
</dbReference>
<feature type="domain" description="Reverse transcriptase" evidence="8">
    <location>
        <begin position="394"/>
        <end position="573"/>
    </location>
</feature>
<keyword evidence="3" id="KW-0548">Nucleotidyltransferase</keyword>
<dbReference type="Gene3D" id="3.10.10.10">
    <property type="entry name" value="HIV Type 1 Reverse Transcriptase, subunit A, domain 1"/>
    <property type="match status" value="1"/>
</dbReference>
<keyword evidence="5" id="KW-0255">Endonuclease</keyword>
<evidence type="ECO:0000256" key="4">
    <source>
        <dbReference type="ARBA" id="ARBA00022722"/>
    </source>
</evidence>
<dbReference type="AlphaFoldDB" id="A0A5D3CXQ2"/>
<dbReference type="GO" id="GO:0006508">
    <property type="term" value="P:proteolysis"/>
    <property type="evidence" value="ECO:0007669"/>
    <property type="project" value="UniProtKB-KW"/>
</dbReference>
<keyword evidence="1" id="KW-0645">Protease</keyword>
<dbReference type="FunFam" id="3.10.10.10:FF:000007">
    <property type="entry name" value="Retrovirus-related Pol polyprotein from transposon 17.6-like Protein"/>
    <property type="match status" value="1"/>
</dbReference>
<name>A0A5D3CXQ2_CUCMM</name>
<evidence type="ECO:0000259" key="8">
    <source>
        <dbReference type="PROSITE" id="PS50878"/>
    </source>
</evidence>
<dbReference type="InterPro" id="IPR043128">
    <property type="entry name" value="Rev_trsase/Diguanyl_cyclase"/>
</dbReference>
<dbReference type="FunFam" id="3.30.70.270:FF:000020">
    <property type="entry name" value="Transposon Tf2-6 polyprotein-like Protein"/>
    <property type="match status" value="1"/>
</dbReference>
<dbReference type="GO" id="GO:0004519">
    <property type="term" value="F:endonuclease activity"/>
    <property type="evidence" value="ECO:0007669"/>
    <property type="project" value="UniProtKB-KW"/>
</dbReference>
<dbReference type="GO" id="GO:0008233">
    <property type="term" value="F:peptidase activity"/>
    <property type="evidence" value="ECO:0007669"/>
    <property type="project" value="UniProtKB-KW"/>
</dbReference>
<evidence type="ECO:0000256" key="1">
    <source>
        <dbReference type="ARBA" id="ARBA00022670"/>
    </source>
</evidence>
<evidence type="ECO:0000256" key="7">
    <source>
        <dbReference type="ARBA" id="ARBA00022918"/>
    </source>
</evidence>
<sequence length="758" mass="87221">MPVFTGEDPDSWLFRAERSSKDGTISAQFLRLKQESSVEEYRNMFDKLVEPLSDLPERVVEDTFMNGLLPWIRAEVAFYKLKILAEMMETGNKITTNNFAGETTGNTSFPIRTITLRSPGPTENRKEGTYKRLPDAEFQIRKEKGLCFRCNGKYSAHHKCKIKEHPELKMFVVTNDKEELEIVDEEEIEKGELNILEVKGDTTTFVELSINSVVGLNDPGTMKVRGKLQNEDVAILIDCSATHNFVSEKLVKKLLIPIKETAHYDVILGSGVAVQGKTTKIQGDPSLTKARVSLKNMIRAWGMEDEGFLVECRAIELANNDYCKIHMEIEVDSALSTVLKQFQDVFEWPEKLPPRRKIEHQIHLKQGTDPINVRPYRYGFQQKEEMEKLVKEMLESGVIRPSISPFSSPVLLVKKKDESWRFCVDYRAVNNATIPDKFPTPVVEELFDELSGAVVFSKIDLKSGYHQIRMVDEDIEKTAFRTHEGHYEFLVMPFGLTNAPATFQALMNTIFKPFLRKFVLVFFDDILIYSKNTVDHMEHMRKVLSVLREHELYTNKKKCSFAKQKVEYLGHIISGEGVEVDLEKIKSITKWPKPMNIKEVRGFLGLTEYYRRFVQNYGAIAAPLTQLLKKGGYKWSAEVEDAFERLKKAKRPIAYYSHTLALRDRAQPVYERELMAVRVIQPQYKNWTAKLLEYSFGVIYKPGEENRAADALSRIPAEVELKGLSVPVTMDLEIIKKEVHQDPKFQKLMAELRELEDQ</sequence>
<gene>
    <name evidence="9" type="ORF">E5676_scaffold45G00320</name>
</gene>
<dbReference type="InterPro" id="IPR050951">
    <property type="entry name" value="Retrovirus_Pol_polyprotein"/>
</dbReference>
<protein>
    <submittedName>
        <fullName evidence="9">Ty3/gypsy retrotransposon protein</fullName>
    </submittedName>
</protein>
<dbReference type="GO" id="GO:0003964">
    <property type="term" value="F:RNA-directed DNA polymerase activity"/>
    <property type="evidence" value="ECO:0007669"/>
    <property type="project" value="UniProtKB-KW"/>
</dbReference>
<keyword evidence="6" id="KW-0378">Hydrolase</keyword>